<dbReference type="PANTHER" id="PTHR43132">
    <property type="entry name" value="ARSENICAL RESISTANCE OPERON REPRESSOR ARSR-RELATED"/>
    <property type="match status" value="1"/>
</dbReference>
<dbReference type="NCBIfam" id="NF033788">
    <property type="entry name" value="HTH_metalloreg"/>
    <property type="match status" value="1"/>
</dbReference>
<reference evidence="5 6" key="1">
    <citation type="submission" date="2020-08" db="EMBL/GenBank/DDBJ databases">
        <title>Exploring microbial biodiversity for novel pathways involved in the catabolism of aromatic compounds derived from lignin.</title>
        <authorList>
            <person name="Elkins J."/>
        </authorList>
    </citation>
    <scope>NUCLEOTIDE SEQUENCE [LARGE SCALE GENOMIC DNA]</scope>
    <source>
        <strain evidence="5 6">B1D3A</strain>
    </source>
</reference>
<evidence type="ECO:0000313" key="5">
    <source>
        <dbReference type="EMBL" id="MBB5986481.1"/>
    </source>
</evidence>
<evidence type="ECO:0000256" key="1">
    <source>
        <dbReference type="ARBA" id="ARBA00023015"/>
    </source>
</evidence>
<dbReference type="RefSeq" id="WP_184154053.1">
    <property type="nucleotide sequence ID" value="NZ_JACHKA010000001.1"/>
</dbReference>
<dbReference type="SUPFAM" id="SSF46785">
    <property type="entry name" value="Winged helix' DNA-binding domain"/>
    <property type="match status" value="1"/>
</dbReference>
<organism evidence="5 6">
    <name type="scientific">Sphingobium lignivorans</name>
    <dbReference type="NCBI Taxonomy" id="2735886"/>
    <lineage>
        <taxon>Bacteria</taxon>
        <taxon>Pseudomonadati</taxon>
        <taxon>Pseudomonadota</taxon>
        <taxon>Alphaproteobacteria</taxon>
        <taxon>Sphingomonadales</taxon>
        <taxon>Sphingomonadaceae</taxon>
        <taxon>Sphingobium</taxon>
    </lineage>
</organism>
<dbReference type="InterPro" id="IPR011991">
    <property type="entry name" value="ArsR-like_HTH"/>
</dbReference>
<dbReference type="Pfam" id="PF01022">
    <property type="entry name" value="HTH_5"/>
    <property type="match status" value="1"/>
</dbReference>
<dbReference type="InterPro" id="IPR001845">
    <property type="entry name" value="HTH_ArsR_DNA-bd_dom"/>
</dbReference>
<dbReference type="PANTHER" id="PTHR43132:SF2">
    <property type="entry name" value="ARSENICAL RESISTANCE OPERON REPRESSOR ARSR-RELATED"/>
    <property type="match status" value="1"/>
</dbReference>
<evidence type="ECO:0000259" key="4">
    <source>
        <dbReference type="PROSITE" id="PS50987"/>
    </source>
</evidence>
<comment type="caution">
    <text evidence="5">The sequence shown here is derived from an EMBL/GenBank/DDBJ whole genome shotgun (WGS) entry which is preliminary data.</text>
</comment>
<keyword evidence="2 5" id="KW-0238">DNA-binding</keyword>
<keyword evidence="1" id="KW-0805">Transcription regulation</keyword>
<evidence type="ECO:0000313" key="6">
    <source>
        <dbReference type="Proteomes" id="UP001138540"/>
    </source>
</evidence>
<protein>
    <submittedName>
        <fullName evidence="5">DNA-binding transcriptional ArsR family regulator</fullName>
    </submittedName>
</protein>
<evidence type="ECO:0000256" key="2">
    <source>
        <dbReference type="ARBA" id="ARBA00023125"/>
    </source>
</evidence>
<evidence type="ECO:0000256" key="3">
    <source>
        <dbReference type="ARBA" id="ARBA00023163"/>
    </source>
</evidence>
<sequence>MMMMSHMAMGQLCERATEVAGLLKLVANEQRLLLLCRLREGEASVGELVGLCSLSQSSVSQHLAKMREGGILQTRREAQTIYYRLANPHVEALMIFLCDRFAGGMDSNGGESPPAGSAG</sequence>
<dbReference type="CDD" id="cd00090">
    <property type="entry name" value="HTH_ARSR"/>
    <property type="match status" value="1"/>
</dbReference>
<name>A0ABR6NH98_9SPHN</name>
<dbReference type="InterPro" id="IPR051011">
    <property type="entry name" value="Metal_resp_trans_reg"/>
</dbReference>
<gene>
    <name evidence="5" type="ORF">HNP60_002455</name>
</gene>
<dbReference type="PRINTS" id="PR00778">
    <property type="entry name" value="HTHARSR"/>
</dbReference>
<dbReference type="Gene3D" id="1.10.10.10">
    <property type="entry name" value="Winged helix-like DNA-binding domain superfamily/Winged helix DNA-binding domain"/>
    <property type="match status" value="1"/>
</dbReference>
<dbReference type="InterPro" id="IPR036390">
    <property type="entry name" value="WH_DNA-bd_sf"/>
</dbReference>
<dbReference type="EMBL" id="JACHKA010000001">
    <property type="protein sequence ID" value="MBB5986481.1"/>
    <property type="molecule type" value="Genomic_DNA"/>
</dbReference>
<keyword evidence="6" id="KW-1185">Reference proteome</keyword>
<dbReference type="Proteomes" id="UP001138540">
    <property type="component" value="Unassembled WGS sequence"/>
</dbReference>
<dbReference type="PROSITE" id="PS50987">
    <property type="entry name" value="HTH_ARSR_2"/>
    <property type="match status" value="1"/>
</dbReference>
<feature type="domain" description="HTH arsR-type" evidence="4">
    <location>
        <begin position="11"/>
        <end position="105"/>
    </location>
</feature>
<proteinExistence type="predicted"/>
<dbReference type="InterPro" id="IPR036388">
    <property type="entry name" value="WH-like_DNA-bd_sf"/>
</dbReference>
<dbReference type="SMART" id="SM00418">
    <property type="entry name" value="HTH_ARSR"/>
    <property type="match status" value="1"/>
</dbReference>
<dbReference type="GO" id="GO:0003677">
    <property type="term" value="F:DNA binding"/>
    <property type="evidence" value="ECO:0007669"/>
    <property type="project" value="UniProtKB-KW"/>
</dbReference>
<accession>A0ABR6NH98</accession>
<keyword evidence="3" id="KW-0804">Transcription</keyword>